<keyword evidence="4" id="KW-1185">Reference proteome</keyword>
<feature type="domain" description="Phage tail lysozyme" evidence="2">
    <location>
        <begin position="4"/>
        <end position="113"/>
    </location>
</feature>
<dbReference type="InterPro" id="IPR041219">
    <property type="entry name" value="Phage_lysozyme2"/>
</dbReference>
<name>A0ABT9HJ95_9GAMM</name>
<dbReference type="EMBL" id="JAVAJI010000027">
    <property type="protein sequence ID" value="MDP4545832.1"/>
    <property type="molecule type" value="Genomic_DNA"/>
</dbReference>
<dbReference type="Gene3D" id="1.10.530.10">
    <property type="match status" value="1"/>
</dbReference>
<proteinExistence type="predicted"/>
<dbReference type="Proteomes" id="UP001228171">
    <property type="component" value="Unassembled WGS sequence"/>
</dbReference>
<dbReference type="RefSeq" id="WP_305936028.1">
    <property type="nucleotide sequence ID" value="NZ_JAVAJI010000027.1"/>
</dbReference>
<evidence type="ECO:0000259" key="2">
    <source>
        <dbReference type="Pfam" id="PF18013"/>
    </source>
</evidence>
<comment type="caution">
    <text evidence="3">The sequence shown here is derived from an EMBL/GenBank/DDBJ whole genome shotgun (WGS) entry which is preliminary data.</text>
</comment>
<evidence type="ECO:0000256" key="1">
    <source>
        <dbReference type="SAM" id="MobiDB-lite"/>
    </source>
</evidence>
<gene>
    <name evidence="3" type="ORF">Q8P09_12180</name>
</gene>
<feature type="region of interest" description="Disordered" evidence="1">
    <location>
        <begin position="214"/>
        <end position="244"/>
    </location>
</feature>
<sequence>MSLMKDVYQAFINIGWSPSQARIMTAEVGRENDFNPQFIFGRHTDASNGKVNLGMISWQGSRGAQLDKRLKSKGLIKNGKIVRSQSALNEMASFMAHEIKTNPAYSMTKKLFLNNPNVSYDVGKKVLGNNFIRWDYSGKAVLGKNVGKHHAKRDNYYRGLGGVVKGGHSSPQQPTFQAPSFRPATELKGAKPTFAAPSWQSAEALKGVTVAPSFKSPEWQTGGDIDSPSDTQPTGFKPPEWNSAPLEQDAKAPVFTPPEFMPPEQLQTIQQTAMPELEPQEWQT</sequence>
<organism evidence="3 4">
    <name type="scientific">Psychrobacter faecalis</name>
    <dbReference type="NCBI Taxonomy" id="180588"/>
    <lineage>
        <taxon>Bacteria</taxon>
        <taxon>Pseudomonadati</taxon>
        <taxon>Pseudomonadota</taxon>
        <taxon>Gammaproteobacteria</taxon>
        <taxon>Moraxellales</taxon>
        <taxon>Moraxellaceae</taxon>
        <taxon>Psychrobacter</taxon>
    </lineage>
</organism>
<protein>
    <submittedName>
        <fullName evidence="3">Phage tail tip lysozyme</fullName>
    </submittedName>
</protein>
<reference evidence="3 4" key="1">
    <citation type="submission" date="2023-08" db="EMBL/GenBank/DDBJ databases">
        <authorList>
            <person name="Kumar R."/>
        </authorList>
    </citation>
    <scope>NUCLEOTIDE SEQUENCE [LARGE SCALE GENOMIC DNA]</scope>
    <source>
        <strain evidence="3 4">LUR13</strain>
    </source>
</reference>
<evidence type="ECO:0000313" key="3">
    <source>
        <dbReference type="EMBL" id="MDP4545832.1"/>
    </source>
</evidence>
<evidence type="ECO:0000313" key="4">
    <source>
        <dbReference type="Proteomes" id="UP001228171"/>
    </source>
</evidence>
<dbReference type="Pfam" id="PF18013">
    <property type="entry name" value="Phage_lysozyme2"/>
    <property type="match status" value="1"/>
</dbReference>
<accession>A0ABT9HJ95</accession>